<dbReference type="EMBL" id="JAIWYP010000002">
    <property type="protein sequence ID" value="KAH3861665.1"/>
    <property type="molecule type" value="Genomic_DNA"/>
</dbReference>
<proteinExistence type="predicted"/>
<accession>A0A9D4LMR2</accession>
<evidence type="ECO:0000313" key="2">
    <source>
        <dbReference type="Proteomes" id="UP000828390"/>
    </source>
</evidence>
<evidence type="ECO:0000313" key="1">
    <source>
        <dbReference type="EMBL" id="KAH3861665.1"/>
    </source>
</evidence>
<sequence>MLLVQKSLRVCQRVCDAGLPLACCASPSTQHYQSKSAHNHNSSIMDGYEDGCKQQHLGAFLLSVHNKWDPVVSGYDNN</sequence>
<name>A0A9D4LMR2_DREPO</name>
<dbReference type="AlphaFoldDB" id="A0A9D4LMR2"/>
<protein>
    <submittedName>
        <fullName evidence="1">Uncharacterized protein</fullName>
    </submittedName>
</protein>
<comment type="caution">
    <text evidence="1">The sequence shown here is derived from an EMBL/GenBank/DDBJ whole genome shotgun (WGS) entry which is preliminary data.</text>
</comment>
<keyword evidence="2" id="KW-1185">Reference proteome</keyword>
<reference evidence="1" key="2">
    <citation type="submission" date="2020-11" db="EMBL/GenBank/DDBJ databases">
        <authorList>
            <person name="McCartney M.A."/>
            <person name="Auch B."/>
            <person name="Kono T."/>
            <person name="Mallez S."/>
            <person name="Becker A."/>
            <person name="Gohl D.M."/>
            <person name="Silverstein K.A.T."/>
            <person name="Koren S."/>
            <person name="Bechman K.B."/>
            <person name="Herman A."/>
            <person name="Abrahante J.E."/>
            <person name="Garbe J."/>
        </authorList>
    </citation>
    <scope>NUCLEOTIDE SEQUENCE</scope>
    <source>
        <strain evidence="1">Duluth1</strain>
        <tissue evidence="1">Whole animal</tissue>
    </source>
</reference>
<reference evidence="1" key="1">
    <citation type="journal article" date="2019" name="bioRxiv">
        <title>The Genome of the Zebra Mussel, Dreissena polymorpha: A Resource for Invasive Species Research.</title>
        <authorList>
            <person name="McCartney M.A."/>
            <person name="Auch B."/>
            <person name="Kono T."/>
            <person name="Mallez S."/>
            <person name="Zhang Y."/>
            <person name="Obille A."/>
            <person name="Becker A."/>
            <person name="Abrahante J.E."/>
            <person name="Garbe J."/>
            <person name="Badalamenti J.P."/>
            <person name="Herman A."/>
            <person name="Mangelson H."/>
            <person name="Liachko I."/>
            <person name="Sullivan S."/>
            <person name="Sone E.D."/>
            <person name="Koren S."/>
            <person name="Silverstein K.A.T."/>
            <person name="Beckman K.B."/>
            <person name="Gohl D.M."/>
        </authorList>
    </citation>
    <scope>NUCLEOTIDE SEQUENCE</scope>
    <source>
        <strain evidence="1">Duluth1</strain>
        <tissue evidence="1">Whole animal</tissue>
    </source>
</reference>
<gene>
    <name evidence="1" type="ORF">DPMN_024599</name>
</gene>
<dbReference type="Proteomes" id="UP000828390">
    <property type="component" value="Unassembled WGS sequence"/>
</dbReference>
<organism evidence="1 2">
    <name type="scientific">Dreissena polymorpha</name>
    <name type="common">Zebra mussel</name>
    <name type="synonym">Mytilus polymorpha</name>
    <dbReference type="NCBI Taxonomy" id="45954"/>
    <lineage>
        <taxon>Eukaryota</taxon>
        <taxon>Metazoa</taxon>
        <taxon>Spiralia</taxon>
        <taxon>Lophotrochozoa</taxon>
        <taxon>Mollusca</taxon>
        <taxon>Bivalvia</taxon>
        <taxon>Autobranchia</taxon>
        <taxon>Heteroconchia</taxon>
        <taxon>Euheterodonta</taxon>
        <taxon>Imparidentia</taxon>
        <taxon>Neoheterodontei</taxon>
        <taxon>Myida</taxon>
        <taxon>Dreissenoidea</taxon>
        <taxon>Dreissenidae</taxon>
        <taxon>Dreissena</taxon>
    </lineage>
</organism>